<dbReference type="PANTHER" id="PTHR46910">
    <property type="entry name" value="TRANSCRIPTION FACTOR PDR1"/>
    <property type="match status" value="1"/>
</dbReference>
<dbReference type="EMBL" id="JAQIZZ010000002">
    <property type="protein sequence ID" value="KAJ5552435.1"/>
    <property type="molecule type" value="Genomic_DNA"/>
</dbReference>
<dbReference type="AlphaFoldDB" id="A0AAD6D2N8"/>
<organism evidence="4 5">
    <name type="scientific">Penicillium frequentans</name>
    <dbReference type="NCBI Taxonomy" id="3151616"/>
    <lineage>
        <taxon>Eukaryota</taxon>
        <taxon>Fungi</taxon>
        <taxon>Dikarya</taxon>
        <taxon>Ascomycota</taxon>
        <taxon>Pezizomycotina</taxon>
        <taxon>Eurotiomycetes</taxon>
        <taxon>Eurotiomycetidae</taxon>
        <taxon>Eurotiales</taxon>
        <taxon>Aspergillaceae</taxon>
        <taxon>Penicillium</taxon>
    </lineage>
</organism>
<feature type="region of interest" description="Disordered" evidence="2">
    <location>
        <begin position="550"/>
        <end position="590"/>
    </location>
</feature>
<evidence type="ECO:0000313" key="4">
    <source>
        <dbReference type="EMBL" id="KAJ5552435.1"/>
    </source>
</evidence>
<proteinExistence type="predicted"/>
<dbReference type="GO" id="GO:0003677">
    <property type="term" value="F:DNA binding"/>
    <property type="evidence" value="ECO:0007669"/>
    <property type="project" value="InterPro"/>
</dbReference>
<dbReference type="PANTHER" id="PTHR46910:SF17">
    <property type="entry name" value="SCFA-RELATED"/>
    <property type="match status" value="1"/>
</dbReference>
<evidence type="ECO:0000256" key="1">
    <source>
        <dbReference type="ARBA" id="ARBA00023242"/>
    </source>
</evidence>
<feature type="region of interest" description="Disordered" evidence="2">
    <location>
        <begin position="20"/>
        <end position="45"/>
    </location>
</feature>
<feature type="domain" description="Xylanolytic transcriptional activator regulatory" evidence="3">
    <location>
        <begin position="201"/>
        <end position="278"/>
    </location>
</feature>
<keyword evidence="5" id="KW-1185">Reference proteome</keyword>
<evidence type="ECO:0000259" key="3">
    <source>
        <dbReference type="SMART" id="SM00906"/>
    </source>
</evidence>
<dbReference type="GO" id="GO:0006351">
    <property type="term" value="P:DNA-templated transcription"/>
    <property type="evidence" value="ECO:0007669"/>
    <property type="project" value="InterPro"/>
</dbReference>
<name>A0AAD6D2N8_9EURO</name>
<dbReference type="SMART" id="SM00906">
    <property type="entry name" value="Fungal_trans"/>
    <property type="match status" value="1"/>
</dbReference>
<dbReference type="CDD" id="cd12148">
    <property type="entry name" value="fungal_TF_MHR"/>
    <property type="match status" value="1"/>
</dbReference>
<keyword evidence="1" id="KW-0539">Nucleus</keyword>
<evidence type="ECO:0000256" key="2">
    <source>
        <dbReference type="SAM" id="MobiDB-lite"/>
    </source>
</evidence>
<dbReference type="InterPro" id="IPR007219">
    <property type="entry name" value="XnlR_reg_dom"/>
</dbReference>
<reference evidence="4 5" key="1">
    <citation type="journal article" date="2023" name="IMA Fungus">
        <title>Comparative genomic study of the Penicillium genus elucidates a diverse pangenome and 15 lateral gene transfer events.</title>
        <authorList>
            <person name="Petersen C."/>
            <person name="Sorensen T."/>
            <person name="Nielsen M.R."/>
            <person name="Sondergaard T.E."/>
            <person name="Sorensen J.L."/>
            <person name="Fitzpatrick D.A."/>
            <person name="Frisvad J.C."/>
            <person name="Nielsen K.L."/>
        </authorList>
    </citation>
    <scope>NUCLEOTIDE SEQUENCE [LARGE SCALE GENOMIC DNA]</scope>
    <source>
        <strain evidence="4 5">IBT 35679</strain>
    </source>
</reference>
<feature type="compositionally biased region" description="Basic and acidic residues" evidence="2">
    <location>
        <begin position="563"/>
        <end position="590"/>
    </location>
</feature>
<comment type="caution">
    <text evidence="4">The sequence shown here is derived from an EMBL/GenBank/DDBJ whole genome shotgun (WGS) entry which is preliminary data.</text>
</comment>
<dbReference type="Proteomes" id="UP001220324">
    <property type="component" value="Unassembled WGS sequence"/>
</dbReference>
<dbReference type="GO" id="GO:0008270">
    <property type="term" value="F:zinc ion binding"/>
    <property type="evidence" value="ECO:0007669"/>
    <property type="project" value="InterPro"/>
</dbReference>
<dbReference type="Pfam" id="PF04082">
    <property type="entry name" value="Fungal_trans"/>
    <property type="match status" value="1"/>
</dbReference>
<protein>
    <submittedName>
        <fullName evidence="4">Fungal-specific transcription factor domain-containing protein</fullName>
    </submittedName>
</protein>
<dbReference type="InterPro" id="IPR050987">
    <property type="entry name" value="AtrR-like"/>
</dbReference>
<dbReference type="GO" id="GO:0003700">
    <property type="term" value="F:DNA-binding transcription factor activity"/>
    <property type="evidence" value="ECO:0007669"/>
    <property type="project" value="InterPro"/>
</dbReference>
<accession>A0AAD6D2N8</accession>
<sequence>MSLVAGAFELDKSTTIDASMTTAMPGGQKPPGLENHMTSSSPNTGFRLKRPHSSNLLLQELRSASTDLLSLLPPREVAALLIDTYFDRVHWFMLIFHQDDFRQRWQTLYDTSPDGNFEATPNLGLISTFLLVIAIALQYTGKYRFQILERQDVDPTFFKEKILSTVRSRLLDIVSIGSLEAVQTCVLLGTYYLYHGSPNLAWPVCGCGLRVAQAMNLHRRLPINQPTSAEVQRNIETRKRCWWAIYEIETFCSISYGYPHGIVDADCNVELLHPLMTSPGQSPAIYDELHQCPASLLSYKYLMSKLSVLLKDVLNDLYGVGSHQSGSSKRRPGSLDLKTLLHKVPILDDRLQKWKAELPDILRLNPSTPTQYSSVEEMDRDIGASGPGFESHIYQLQALALSLAYENARIFIHRPLLTYRTRPGGDRKLGSLRDPSRKASHLSLEACRDAAMNTSNLGESLIFSLAADTYAAAFISIHTFTAGVMLCVLTNINPLAPESQQSKIGLRGLLKMQAHLKSKSRSLLSEQGLDILERLTRLVMEKELKEILTPRNEFSSQVQENEAPAHGHPQDLGECEPKDQLDETEEATREEGLADFVEDTTVSQALFELDQVLSCHDSNMALEPLFPDLIAPNNGLAQEQAWIWGMENPMQPFW</sequence>
<evidence type="ECO:0000313" key="5">
    <source>
        <dbReference type="Proteomes" id="UP001220324"/>
    </source>
</evidence>
<gene>
    <name evidence="4" type="ORF">N7494_001813</name>
</gene>